<comment type="caution">
    <text evidence="1">The sequence shown here is derived from an EMBL/GenBank/DDBJ whole genome shotgun (WGS) entry which is preliminary data.</text>
</comment>
<gene>
    <name evidence="1" type="ORF">CFP56_004766</name>
</gene>
<proteinExistence type="predicted"/>
<accession>A0AAW0M9T9</accession>
<evidence type="ECO:0000313" key="1">
    <source>
        <dbReference type="EMBL" id="KAK7859617.1"/>
    </source>
</evidence>
<dbReference type="Proteomes" id="UP000237347">
    <property type="component" value="Unassembled WGS sequence"/>
</dbReference>
<dbReference type="AlphaFoldDB" id="A0AAW0M9T9"/>
<evidence type="ECO:0000313" key="2">
    <source>
        <dbReference type="Proteomes" id="UP000237347"/>
    </source>
</evidence>
<name>A0AAW0M9T9_QUESU</name>
<dbReference type="EMBL" id="PKMF04000011">
    <property type="protein sequence ID" value="KAK7859617.1"/>
    <property type="molecule type" value="Genomic_DNA"/>
</dbReference>
<protein>
    <submittedName>
        <fullName evidence="1">Uncharacterized protein</fullName>
    </submittedName>
</protein>
<sequence>MACIIPPQILSSHTGPGGLERSFSLWVSLSSTTSVSVVDMDLDFLDKLSKISLTEDEELDITVGVNHRKEILEECSLSMLE</sequence>
<organism evidence="1 2">
    <name type="scientific">Quercus suber</name>
    <name type="common">Cork oak</name>
    <dbReference type="NCBI Taxonomy" id="58331"/>
    <lineage>
        <taxon>Eukaryota</taxon>
        <taxon>Viridiplantae</taxon>
        <taxon>Streptophyta</taxon>
        <taxon>Embryophyta</taxon>
        <taxon>Tracheophyta</taxon>
        <taxon>Spermatophyta</taxon>
        <taxon>Magnoliopsida</taxon>
        <taxon>eudicotyledons</taxon>
        <taxon>Gunneridae</taxon>
        <taxon>Pentapetalae</taxon>
        <taxon>rosids</taxon>
        <taxon>fabids</taxon>
        <taxon>Fagales</taxon>
        <taxon>Fagaceae</taxon>
        <taxon>Quercus</taxon>
    </lineage>
</organism>
<keyword evidence="2" id="KW-1185">Reference proteome</keyword>
<reference evidence="1 2" key="1">
    <citation type="journal article" date="2018" name="Sci. Data">
        <title>The draft genome sequence of cork oak.</title>
        <authorList>
            <person name="Ramos A.M."/>
            <person name="Usie A."/>
            <person name="Barbosa P."/>
            <person name="Barros P.M."/>
            <person name="Capote T."/>
            <person name="Chaves I."/>
            <person name="Simoes F."/>
            <person name="Abreu I."/>
            <person name="Carrasquinho I."/>
            <person name="Faro C."/>
            <person name="Guimaraes J.B."/>
            <person name="Mendonca D."/>
            <person name="Nobrega F."/>
            <person name="Rodrigues L."/>
            <person name="Saibo N.J.M."/>
            <person name="Varela M.C."/>
            <person name="Egas C."/>
            <person name="Matos J."/>
            <person name="Miguel C.M."/>
            <person name="Oliveira M.M."/>
            <person name="Ricardo C.P."/>
            <person name="Goncalves S."/>
        </authorList>
    </citation>
    <scope>NUCLEOTIDE SEQUENCE [LARGE SCALE GENOMIC DNA]</scope>
    <source>
        <strain evidence="2">cv. HL8</strain>
    </source>
</reference>